<dbReference type="AlphaFoldDB" id="A0AAV4Y3K7"/>
<comment type="caution">
    <text evidence="2">The sequence shown here is derived from an EMBL/GenBank/DDBJ whole genome shotgun (WGS) entry which is preliminary data.</text>
</comment>
<evidence type="ECO:0008006" key="4">
    <source>
        <dbReference type="Google" id="ProtNLM"/>
    </source>
</evidence>
<dbReference type="Proteomes" id="UP001054945">
    <property type="component" value="Unassembled WGS sequence"/>
</dbReference>
<name>A0AAV4Y3K7_CAEEX</name>
<feature type="region of interest" description="Disordered" evidence="1">
    <location>
        <begin position="50"/>
        <end position="104"/>
    </location>
</feature>
<accession>A0AAV4Y3K7</accession>
<evidence type="ECO:0000313" key="2">
    <source>
        <dbReference type="EMBL" id="GIZ01658.1"/>
    </source>
</evidence>
<evidence type="ECO:0000313" key="3">
    <source>
        <dbReference type="Proteomes" id="UP001054945"/>
    </source>
</evidence>
<protein>
    <recommendedName>
        <fullName evidence="4">Ribosomal protein L2</fullName>
    </recommendedName>
</protein>
<sequence>MIPVLDSYEHGVLCMNAIIMSRLVRKEVVNPSQSKILCFKCGEFKYGRKGTGWDTQSRTRPRNSGGPYLMHHAWSGMRPIRRTRRSPQISRRPKGFSFKDAQAN</sequence>
<keyword evidence="3" id="KW-1185">Reference proteome</keyword>
<proteinExistence type="predicted"/>
<organism evidence="2 3">
    <name type="scientific">Caerostris extrusa</name>
    <name type="common">Bark spider</name>
    <name type="synonym">Caerostris bankana</name>
    <dbReference type="NCBI Taxonomy" id="172846"/>
    <lineage>
        <taxon>Eukaryota</taxon>
        <taxon>Metazoa</taxon>
        <taxon>Ecdysozoa</taxon>
        <taxon>Arthropoda</taxon>
        <taxon>Chelicerata</taxon>
        <taxon>Arachnida</taxon>
        <taxon>Araneae</taxon>
        <taxon>Araneomorphae</taxon>
        <taxon>Entelegynae</taxon>
        <taxon>Araneoidea</taxon>
        <taxon>Araneidae</taxon>
        <taxon>Caerostris</taxon>
    </lineage>
</organism>
<reference evidence="2 3" key="1">
    <citation type="submission" date="2021-06" db="EMBL/GenBank/DDBJ databases">
        <title>Caerostris extrusa draft genome.</title>
        <authorList>
            <person name="Kono N."/>
            <person name="Arakawa K."/>
        </authorList>
    </citation>
    <scope>NUCLEOTIDE SEQUENCE [LARGE SCALE GENOMIC DNA]</scope>
</reference>
<dbReference type="EMBL" id="BPLR01001332">
    <property type="protein sequence ID" value="GIZ01658.1"/>
    <property type="molecule type" value="Genomic_DNA"/>
</dbReference>
<gene>
    <name evidence="2" type="ORF">CEXT_221411</name>
</gene>
<evidence type="ECO:0000256" key="1">
    <source>
        <dbReference type="SAM" id="MobiDB-lite"/>
    </source>
</evidence>